<dbReference type="SUPFAM" id="SSF52402">
    <property type="entry name" value="Adenine nucleotide alpha hydrolases-like"/>
    <property type="match status" value="1"/>
</dbReference>
<dbReference type="RefSeq" id="WP_344724433.1">
    <property type="nucleotide sequence ID" value="NZ_BAAAUS010000024.1"/>
</dbReference>
<gene>
    <name evidence="2" type="ORF">ACFSJD_24900</name>
</gene>
<dbReference type="Proteomes" id="UP001597114">
    <property type="component" value="Unassembled WGS sequence"/>
</dbReference>
<sequence length="263" mass="27618">MTAPSRGFPTIMYWTGGILRSWVGVVTVHGTTLSIRRPDPVERGGVVVVCESEGAPDWVVDWCRRSGRWLRRHELPAASADDFTAAAQRVGTIAEIASAAARQDSSVLVVSSTVSPPRSGRPQVVAAVQALPDDGPVLAAAATAALHRHADLVVAHGVPTSFAERSVGLDAALDHAHRLLGTSVAAAHATAPDLTVVPLLLRVRPYEMVGEGLDADLLVIGGPRTFPPGPLGLVAHSALHHAPCSVLLTPRAPRPEFLPDVYS</sequence>
<reference evidence="3" key="1">
    <citation type="journal article" date="2019" name="Int. J. Syst. Evol. Microbiol.">
        <title>The Global Catalogue of Microorganisms (GCM) 10K type strain sequencing project: providing services to taxonomists for standard genome sequencing and annotation.</title>
        <authorList>
            <consortium name="The Broad Institute Genomics Platform"/>
            <consortium name="The Broad Institute Genome Sequencing Center for Infectious Disease"/>
            <person name="Wu L."/>
            <person name="Ma J."/>
        </authorList>
    </citation>
    <scope>NUCLEOTIDE SEQUENCE [LARGE SCALE GENOMIC DNA]</scope>
    <source>
        <strain evidence="3">CCM 7043</strain>
    </source>
</reference>
<feature type="domain" description="UspA" evidence="1">
    <location>
        <begin position="124"/>
        <end position="249"/>
    </location>
</feature>
<dbReference type="Gene3D" id="3.40.50.620">
    <property type="entry name" value="HUPs"/>
    <property type="match status" value="1"/>
</dbReference>
<accession>A0ABW4F0Y6</accession>
<keyword evidence="3" id="KW-1185">Reference proteome</keyword>
<proteinExistence type="predicted"/>
<evidence type="ECO:0000313" key="2">
    <source>
        <dbReference type="EMBL" id="MFD1520758.1"/>
    </source>
</evidence>
<comment type="caution">
    <text evidence="2">The sequence shown here is derived from an EMBL/GenBank/DDBJ whole genome shotgun (WGS) entry which is preliminary data.</text>
</comment>
<evidence type="ECO:0000259" key="1">
    <source>
        <dbReference type="Pfam" id="PF00582"/>
    </source>
</evidence>
<dbReference type="InterPro" id="IPR006016">
    <property type="entry name" value="UspA"/>
</dbReference>
<dbReference type="Pfam" id="PF00582">
    <property type="entry name" value="Usp"/>
    <property type="match status" value="1"/>
</dbReference>
<protein>
    <submittedName>
        <fullName evidence="2">Universal stress protein</fullName>
    </submittedName>
</protein>
<organism evidence="2 3">
    <name type="scientific">Pseudonocardia yunnanensis</name>
    <dbReference type="NCBI Taxonomy" id="58107"/>
    <lineage>
        <taxon>Bacteria</taxon>
        <taxon>Bacillati</taxon>
        <taxon>Actinomycetota</taxon>
        <taxon>Actinomycetes</taxon>
        <taxon>Pseudonocardiales</taxon>
        <taxon>Pseudonocardiaceae</taxon>
        <taxon>Pseudonocardia</taxon>
    </lineage>
</organism>
<dbReference type="EMBL" id="JBHUCO010000030">
    <property type="protein sequence ID" value="MFD1520758.1"/>
    <property type="molecule type" value="Genomic_DNA"/>
</dbReference>
<name>A0ABW4F0Y6_9PSEU</name>
<dbReference type="InterPro" id="IPR014729">
    <property type="entry name" value="Rossmann-like_a/b/a_fold"/>
</dbReference>
<evidence type="ECO:0000313" key="3">
    <source>
        <dbReference type="Proteomes" id="UP001597114"/>
    </source>
</evidence>